<dbReference type="GO" id="GO:0006281">
    <property type="term" value="P:DNA repair"/>
    <property type="evidence" value="ECO:0007669"/>
    <property type="project" value="InterPro"/>
</dbReference>
<sequence length="278" mass="25841">MTEITRAQFAVAAVLVALAAWLGSRALSPTVPGGAVGGTGAVVADAVAGGERGTGAGEVGGTDGTSAEVVGGGGAAAAGADGAGEDAAGAPGRAAGGGGDAGAVLEREPAAAVVVHVAGAVRRPGIYRLKAGERIADALARAGGGAMRADLDAINLAAPVKDGAQILVPRRGAPVGAAPGGTGAGGSAGGAGAATGSGGGGGSGAGAGPGAAAVGGIIDLNTATAEQLETLDGVGPATSAKILQYRTENGPFRSVDDLEQIPGIGPKKLAAMRPRVRV</sequence>
<accession>A0AAU7AXL6</accession>
<dbReference type="KEGG" id="parq:DSM112329_03247"/>
<feature type="region of interest" description="Disordered" evidence="1">
    <location>
        <begin position="178"/>
        <end position="206"/>
    </location>
</feature>
<organism evidence="3">
    <name type="scientific">Paraconexibacter sp. AEG42_29</name>
    <dbReference type="NCBI Taxonomy" id="2997339"/>
    <lineage>
        <taxon>Bacteria</taxon>
        <taxon>Bacillati</taxon>
        <taxon>Actinomycetota</taxon>
        <taxon>Thermoleophilia</taxon>
        <taxon>Solirubrobacterales</taxon>
        <taxon>Paraconexibacteraceae</taxon>
        <taxon>Paraconexibacter</taxon>
    </lineage>
</organism>
<protein>
    <recommendedName>
        <fullName evidence="2">Helix-hairpin-helix DNA-binding motif class 1 domain-containing protein</fullName>
    </recommendedName>
</protein>
<feature type="domain" description="Helix-hairpin-helix DNA-binding motif class 1" evidence="2">
    <location>
        <begin position="256"/>
        <end position="275"/>
    </location>
</feature>
<dbReference type="GO" id="GO:0003677">
    <property type="term" value="F:DNA binding"/>
    <property type="evidence" value="ECO:0007669"/>
    <property type="project" value="InterPro"/>
</dbReference>
<name>A0AAU7AXL6_9ACTN</name>
<dbReference type="Gene3D" id="3.10.560.10">
    <property type="entry name" value="Outer membrane lipoprotein wza domain like"/>
    <property type="match status" value="1"/>
</dbReference>
<proteinExistence type="predicted"/>
<dbReference type="Gene3D" id="1.10.150.320">
    <property type="entry name" value="Photosystem II 12 kDa extrinsic protein"/>
    <property type="match status" value="1"/>
</dbReference>
<gene>
    <name evidence="3" type="ORF">DSM112329_03247</name>
</gene>
<feature type="domain" description="Helix-hairpin-helix DNA-binding motif class 1" evidence="2">
    <location>
        <begin position="226"/>
        <end position="245"/>
    </location>
</feature>
<dbReference type="InterPro" id="IPR010994">
    <property type="entry name" value="RuvA_2-like"/>
</dbReference>
<dbReference type="AlphaFoldDB" id="A0AAU7AXL6"/>
<dbReference type="GO" id="GO:0015628">
    <property type="term" value="P:protein secretion by the type II secretion system"/>
    <property type="evidence" value="ECO:0007669"/>
    <property type="project" value="TreeGrafter"/>
</dbReference>
<evidence type="ECO:0000313" key="3">
    <source>
        <dbReference type="EMBL" id="XAY06378.1"/>
    </source>
</evidence>
<dbReference type="GO" id="GO:0015627">
    <property type="term" value="C:type II protein secretion system complex"/>
    <property type="evidence" value="ECO:0007669"/>
    <property type="project" value="TreeGrafter"/>
</dbReference>
<dbReference type="RefSeq" id="WP_354697612.1">
    <property type="nucleotide sequence ID" value="NZ_CP114014.1"/>
</dbReference>
<dbReference type="Pfam" id="PF12836">
    <property type="entry name" value="HHH_3"/>
    <property type="match status" value="1"/>
</dbReference>
<reference evidence="3" key="1">
    <citation type="submission" date="2022-12" db="EMBL/GenBank/DDBJ databases">
        <title>Paraconexibacter alkalitolerans sp. nov. and Baekduia alba sp. nov., isolated from soil and emended description of the genera Paraconexibacter (Chun et al., 2020) and Baekduia (An et al., 2020).</title>
        <authorList>
            <person name="Vieira S."/>
            <person name="Huber K.J."/>
            <person name="Geppert A."/>
            <person name="Wolf J."/>
            <person name="Neumann-Schaal M."/>
            <person name="Muesken M."/>
            <person name="Overmann J."/>
        </authorList>
    </citation>
    <scope>NUCLEOTIDE SEQUENCE</scope>
    <source>
        <strain evidence="3">AEG42_29</strain>
    </source>
</reference>
<feature type="region of interest" description="Disordered" evidence="1">
    <location>
        <begin position="80"/>
        <end position="100"/>
    </location>
</feature>
<dbReference type="PANTHER" id="PTHR21180">
    <property type="entry name" value="ENDONUCLEASE/EXONUCLEASE/PHOSPHATASE FAMILY DOMAIN-CONTAINING PROTEIN 1"/>
    <property type="match status" value="1"/>
</dbReference>
<dbReference type="PANTHER" id="PTHR21180:SF32">
    <property type="entry name" value="ENDONUCLEASE_EXONUCLEASE_PHOSPHATASE FAMILY DOMAIN-CONTAINING PROTEIN 1"/>
    <property type="match status" value="1"/>
</dbReference>
<dbReference type="EMBL" id="CP114014">
    <property type="protein sequence ID" value="XAY06378.1"/>
    <property type="molecule type" value="Genomic_DNA"/>
</dbReference>
<dbReference type="SUPFAM" id="SSF47781">
    <property type="entry name" value="RuvA domain 2-like"/>
    <property type="match status" value="1"/>
</dbReference>
<evidence type="ECO:0000259" key="2">
    <source>
        <dbReference type="SMART" id="SM00278"/>
    </source>
</evidence>
<dbReference type="Pfam" id="PF10531">
    <property type="entry name" value="SLBB"/>
    <property type="match status" value="1"/>
</dbReference>
<evidence type="ECO:0000256" key="1">
    <source>
        <dbReference type="SAM" id="MobiDB-lite"/>
    </source>
</evidence>
<dbReference type="SMART" id="SM00278">
    <property type="entry name" value="HhH1"/>
    <property type="match status" value="2"/>
</dbReference>
<feature type="compositionally biased region" description="Low complexity" evidence="1">
    <location>
        <begin position="80"/>
        <end position="93"/>
    </location>
</feature>
<dbReference type="InterPro" id="IPR019554">
    <property type="entry name" value="Soluble_ligand-bd"/>
</dbReference>
<dbReference type="InterPro" id="IPR003583">
    <property type="entry name" value="Hlx-hairpin-Hlx_DNA-bd_motif"/>
</dbReference>
<dbReference type="InterPro" id="IPR051675">
    <property type="entry name" value="Endo/Exo/Phosphatase_dom_1"/>
</dbReference>